<name>A0A4E0PVR5_9EURY</name>
<dbReference type="InterPro" id="IPR000055">
    <property type="entry name" value="Restrct_endonuc_typeI_TRD"/>
</dbReference>
<dbReference type="InterPro" id="IPR051212">
    <property type="entry name" value="Type-I_RE_S_subunit"/>
</dbReference>
<proteinExistence type="inferred from homology"/>
<dbReference type="SUPFAM" id="SSF116734">
    <property type="entry name" value="DNA methylase specificity domain"/>
    <property type="match status" value="2"/>
</dbReference>
<dbReference type="Pfam" id="PF01420">
    <property type="entry name" value="Methylase_S"/>
    <property type="match status" value="2"/>
</dbReference>
<dbReference type="RefSeq" id="WP_135389487.1">
    <property type="nucleotide sequence ID" value="NZ_PGGK01000005.1"/>
</dbReference>
<keyword evidence="2" id="KW-0680">Restriction system</keyword>
<reference evidence="6 7" key="1">
    <citation type="submission" date="2017-11" db="EMBL/GenBank/DDBJ databases">
        <title>Isolation and Characterization of Methanogenic Archaea from Saline Meromictic Lake at Siberia.</title>
        <authorList>
            <person name="Shen Y."/>
            <person name="Huang H.-H."/>
            <person name="Lai M.-C."/>
            <person name="Chen S.-C."/>
        </authorList>
    </citation>
    <scope>NUCLEOTIDE SEQUENCE [LARGE SCALE GENOMIC DNA]</scope>
    <source>
        <strain evidence="6 7">SY-01</strain>
    </source>
</reference>
<dbReference type="AlphaFoldDB" id="A0A4E0PVR5"/>
<evidence type="ECO:0000256" key="4">
    <source>
        <dbReference type="SAM" id="Coils"/>
    </source>
</evidence>
<accession>A0A4E0PVR5</accession>
<organism evidence="6 7">
    <name type="scientific">Methanolobus halotolerans</name>
    <dbReference type="NCBI Taxonomy" id="2052935"/>
    <lineage>
        <taxon>Archaea</taxon>
        <taxon>Methanobacteriati</taxon>
        <taxon>Methanobacteriota</taxon>
        <taxon>Stenosarchaea group</taxon>
        <taxon>Methanomicrobia</taxon>
        <taxon>Methanosarcinales</taxon>
        <taxon>Methanosarcinaceae</taxon>
        <taxon>Methanolobus</taxon>
    </lineage>
</organism>
<dbReference type="EMBL" id="PGGK01000005">
    <property type="protein sequence ID" value="TGC09448.1"/>
    <property type="molecule type" value="Genomic_DNA"/>
</dbReference>
<sequence length="550" mass="61951">MNAETFFENFSLLSESPNGIQKLREMILQMAIQGKLVPQNPEDEPAQILLKRIKAEKERLVDKKQIRKTKALPPVKINKFLFDIPETWEWVRLGEIGDWGAGATPNRKKSEYYDGSINWFKSGELNNRYITESDEQINELALKECSLRLNKPEDVLIAMYGATIGKVAILKSTATTNQAVCACTCFDGFFNEYLFLILKAYRKHFTNQGAGGAQPNISRVKIIHTLAPLPPLEEQKRIVIKVDQLMELCDQLESLQQTKYQSRIQLNNSALSNMLDAGSPEEFAEQWMLVCDNFDLLYDNLDNVEKLKQVILQLAVQGKLVPQDPNDEPAYVLLEKIKGKNPSLLIVDGEMPYSVPETWAWFKLGDVGRIVGGGTPKTSNDEYFCDDGIHWLTPADLYNYKQKYVSKGRRDITELGLKNSSAQLMPAGTVLFSSRAPIGYVAIAQNDICTNQGFKSCVPHKMEMNEYIYYFLKFAVEEIENAASGTTFKEISGKAFGQILIPLPPLEEQMRIVAKVDQLMALCGELETRIKKAQDNSEKLTTAMVSSVVG</sequence>
<evidence type="ECO:0000256" key="1">
    <source>
        <dbReference type="ARBA" id="ARBA00010923"/>
    </source>
</evidence>
<keyword evidence="6" id="KW-0255">Endonuclease</keyword>
<dbReference type="CDD" id="cd17273">
    <property type="entry name" value="RMtype1_S_EcoJA69PI-TRD1-CR1_like"/>
    <property type="match status" value="1"/>
</dbReference>
<dbReference type="PANTHER" id="PTHR43140">
    <property type="entry name" value="TYPE-1 RESTRICTION ENZYME ECOKI SPECIFICITY PROTEIN"/>
    <property type="match status" value="1"/>
</dbReference>
<dbReference type="GO" id="GO:0009307">
    <property type="term" value="P:DNA restriction-modification system"/>
    <property type="evidence" value="ECO:0007669"/>
    <property type="project" value="UniProtKB-KW"/>
</dbReference>
<evidence type="ECO:0000259" key="5">
    <source>
        <dbReference type="Pfam" id="PF01420"/>
    </source>
</evidence>
<evidence type="ECO:0000313" key="6">
    <source>
        <dbReference type="EMBL" id="TGC09448.1"/>
    </source>
</evidence>
<evidence type="ECO:0000256" key="2">
    <source>
        <dbReference type="ARBA" id="ARBA00022747"/>
    </source>
</evidence>
<dbReference type="InterPro" id="IPR044946">
    <property type="entry name" value="Restrct_endonuc_typeI_TRD_sf"/>
</dbReference>
<keyword evidence="3" id="KW-0238">DNA-binding</keyword>
<keyword evidence="6" id="KW-0540">Nuclease</keyword>
<dbReference type="OrthoDB" id="84651at2157"/>
<dbReference type="Proteomes" id="UP000297295">
    <property type="component" value="Unassembled WGS sequence"/>
</dbReference>
<feature type="domain" description="Type I restriction modification DNA specificity" evidence="5">
    <location>
        <begin position="85"/>
        <end position="254"/>
    </location>
</feature>
<protein>
    <submittedName>
        <fullName evidence="6">Restriction endonuclease subunit S</fullName>
    </submittedName>
</protein>
<feature type="domain" description="Type I restriction modification DNA specificity" evidence="5">
    <location>
        <begin position="356"/>
        <end position="532"/>
    </location>
</feature>
<comment type="similarity">
    <text evidence="1">Belongs to the type-I restriction system S methylase family.</text>
</comment>
<dbReference type="Gene3D" id="3.90.220.20">
    <property type="entry name" value="DNA methylase specificity domains"/>
    <property type="match status" value="2"/>
</dbReference>
<keyword evidence="7" id="KW-1185">Reference proteome</keyword>
<gene>
    <name evidence="6" type="ORF">CUN85_06360</name>
</gene>
<evidence type="ECO:0000313" key="7">
    <source>
        <dbReference type="Proteomes" id="UP000297295"/>
    </source>
</evidence>
<keyword evidence="4" id="KW-0175">Coiled coil</keyword>
<comment type="caution">
    <text evidence="6">The sequence shown here is derived from an EMBL/GenBank/DDBJ whole genome shotgun (WGS) entry which is preliminary data.</text>
</comment>
<evidence type="ECO:0000256" key="3">
    <source>
        <dbReference type="ARBA" id="ARBA00023125"/>
    </source>
</evidence>
<keyword evidence="6" id="KW-0378">Hydrolase</keyword>
<dbReference type="GO" id="GO:0004519">
    <property type="term" value="F:endonuclease activity"/>
    <property type="evidence" value="ECO:0007669"/>
    <property type="project" value="UniProtKB-KW"/>
</dbReference>
<dbReference type="PANTHER" id="PTHR43140:SF1">
    <property type="entry name" value="TYPE I RESTRICTION ENZYME ECOKI SPECIFICITY SUBUNIT"/>
    <property type="match status" value="1"/>
</dbReference>
<feature type="coiled-coil region" evidence="4">
    <location>
        <begin position="516"/>
        <end position="543"/>
    </location>
</feature>
<dbReference type="GO" id="GO:0003677">
    <property type="term" value="F:DNA binding"/>
    <property type="evidence" value="ECO:0007669"/>
    <property type="project" value="UniProtKB-KW"/>
</dbReference>
<dbReference type="CDD" id="cd17515">
    <property type="entry name" value="RMtype1_S_MjaORF132P_Sau1132ORF3780P-TRD1-CR1_like"/>
    <property type="match status" value="1"/>
</dbReference>